<comment type="caution">
    <text evidence="1">The sequence shown here is derived from an EMBL/GenBank/DDBJ whole genome shotgun (WGS) entry which is preliminary data.</text>
</comment>
<sequence>MDTNTASDLVMEALAHAVAGDADEATVALMTLGQQGDGNLMYGVCCALASAGEHGLRTVYGDRAPRRENGDMWVMQELAPSSLSEDPPKAFAMRFVVAYANRDMPACLALYEAAFKASDEEYADSICALLAEVAGVLRLAREQREKRT</sequence>
<dbReference type="Proteomes" id="UP001152519">
    <property type="component" value="Unassembled WGS sequence"/>
</dbReference>
<gene>
    <name evidence="1" type="ORF">SCOCK_180115</name>
</gene>
<name>A0A9W4DRL8_9ACTN</name>
<dbReference type="EMBL" id="CAJSLV010000046">
    <property type="protein sequence ID" value="CAG6392738.1"/>
    <property type="molecule type" value="Genomic_DNA"/>
</dbReference>
<evidence type="ECO:0000313" key="2">
    <source>
        <dbReference type="Proteomes" id="UP001152519"/>
    </source>
</evidence>
<evidence type="ECO:0000313" key="1">
    <source>
        <dbReference type="EMBL" id="CAG6392738.1"/>
    </source>
</evidence>
<dbReference type="AlphaFoldDB" id="A0A9W4DRL8"/>
<reference evidence="1" key="1">
    <citation type="submission" date="2021-05" db="EMBL/GenBank/DDBJ databases">
        <authorList>
            <person name="Arsene-Ploetze F."/>
        </authorList>
    </citation>
    <scope>NUCLEOTIDE SEQUENCE</scope>
    <source>
        <strain evidence="1">DSM 42138</strain>
    </source>
</reference>
<keyword evidence="2" id="KW-1185">Reference proteome</keyword>
<protein>
    <submittedName>
        <fullName evidence="1">Uncharacterized protein</fullName>
    </submittedName>
</protein>
<proteinExistence type="predicted"/>
<accession>A0A9W4DRL8</accession>
<dbReference type="RefSeq" id="WP_251487628.1">
    <property type="nucleotide sequence ID" value="NZ_CAJSLV010000046.1"/>
</dbReference>
<organism evidence="1 2">
    <name type="scientific">Actinacidiphila cocklensis</name>
    <dbReference type="NCBI Taxonomy" id="887465"/>
    <lineage>
        <taxon>Bacteria</taxon>
        <taxon>Bacillati</taxon>
        <taxon>Actinomycetota</taxon>
        <taxon>Actinomycetes</taxon>
        <taxon>Kitasatosporales</taxon>
        <taxon>Streptomycetaceae</taxon>
        <taxon>Actinacidiphila</taxon>
    </lineage>
</organism>